<evidence type="ECO:0000256" key="1">
    <source>
        <dbReference type="SAM" id="Phobius"/>
    </source>
</evidence>
<keyword evidence="1" id="KW-0812">Transmembrane</keyword>
<protein>
    <submittedName>
        <fullName evidence="2">Bax inhibitor-1/YccA family protein</fullName>
    </submittedName>
</protein>
<keyword evidence="3" id="KW-1185">Reference proteome</keyword>
<dbReference type="PANTHER" id="PTHR41282:SF1">
    <property type="entry name" value="CONSERVED TRANSMEMBRANE PROTEIN-RELATED"/>
    <property type="match status" value="1"/>
</dbReference>
<dbReference type="Pfam" id="PF12811">
    <property type="entry name" value="BaxI_1"/>
    <property type="match status" value="1"/>
</dbReference>
<feature type="transmembrane region" description="Helical" evidence="1">
    <location>
        <begin position="54"/>
        <end position="76"/>
    </location>
</feature>
<feature type="transmembrane region" description="Helical" evidence="1">
    <location>
        <begin position="203"/>
        <end position="224"/>
    </location>
</feature>
<evidence type="ECO:0000313" key="3">
    <source>
        <dbReference type="Proteomes" id="UP001501074"/>
    </source>
</evidence>
<feature type="transmembrane region" description="Helical" evidence="1">
    <location>
        <begin position="110"/>
        <end position="131"/>
    </location>
</feature>
<feature type="transmembrane region" description="Helical" evidence="1">
    <location>
        <begin position="170"/>
        <end position="191"/>
    </location>
</feature>
<feature type="transmembrane region" description="Helical" evidence="1">
    <location>
        <begin position="137"/>
        <end position="158"/>
    </location>
</feature>
<feature type="transmembrane region" description="Helical" evidence="1">
    <location>
        <begin position="82"/>
        <end position="103"/>
    </location>
</feature>
<keyword evidence="1" id="KW-1133">Transmembrane helix</keyword>
<feature type="transmembrane region" description="Helical" evidence="1">
    <location>
        <begin position="236"/>
        <end position="253"/>
    </location>
</feature>
<dbReference type="RefSeq" id="WP_231485344.1">
    <property type="nucleotide sequence ID" value="NZ_BAAAZO010000001.1"/>
</dbReference>
<proteinExistence type="predicted"/>
<sequence length="266" mass="28760">MESRNPVFGRSEQFARGGYATFDTRTPTADDLQGMYDSPAARSRNTDRMTIDDVVVRTASLFAVLLVAAAAVFALIEPNDPILMPVTFGGAIVGLVLSLVISFSKKIRPALMFVYAAAEGLFVGGISLVFNSVYDGIVMQAVLGTLGAFVSMLALYKFNVVRATPKFTRVLMIAGVGYMAFAVINLLVSVITGNNAYNSPLGWLIAAFGVALASFFLILDFDFVEQGIRNGLPQEFAWTAAFGLLVTLVWLYVEILRLLAILRGDD</sequence>
<keyword evidence="1" id="KW-0472">Membrane</keyword>
<name>A0ABP6YWY2_9ACTN</name>
<dbReference type="PANTHER" id="PTHR41282">
    <property type="entry name" value="CONSERVED TRANSMEMBRANE PROTEIN-RELATED"/>
    <property type="match status" value="1"/>
</dbReference>
<dbReference type="InterPro" id="IPR010539">
    <property type="entry name" value="BaxI_1-like"/>
</dbReference>
<dbReference type="PIRSF" id="PIRSF009160">
    <property type="entry name" value="UCP009160"/>
    <property type="match status" value="1"/>
</dbReference>
<comment type="caution">
    <text evidence="2">The sequence shown here is derived from an EMBL/GenBank/DDBJ whole genome shotgun (WGS) entry which is preliminary data.</text>
</comment>
<dbReference type="EMBL" id="BAAAZO010000001">
    <property type="protein sequence ID" value="GAA3590037.1"/>
    <property type="molecule type" value="Genomic_DNA"/>
</dbReference>
<evidence type="ECO:0000313" key="2">
    <source>
        <dbReference type="EMBL" id="GAA3590037.1"/>
    </source>
</evidence>
<organism evidence="2 3">
    <name type="scientific">Kineosporia mesophila</name>
    <dbReference type="NCBI Taxonomy" id="566012"/>
    <lineage>
        <taxon>Bacteria</taxon>
        <taxon>Bacillati</taxon>
        <taxon>Actinomycetota</taxon>
        <taxon>Actinomycetes</taxon>
        <taxon>Kineosporiales</taxon>
        <taxon>Kineosporiaceae</taxon>
        <taxon>Kineosporia</taxon>
    </lineage>
</organism>
<reference evidence="3" key="1">
    <citation type="journal article" date="2019" name="Int. J. Syst. Evol. Microbiol.">
        <title>The Global Catalogue of Microorganisms (GCM) 10K type strain sequencing project: providing services to taxonomists for standard genome sequencing and annotation.</title>
        <authorList>
            <consortium name="The Broad Institute Genomics Platform"/>
            <consortium name="The Broad Institute Genome Sequencing Center for Infectious Disease"/>
            <person name="Wu L."/>
            <person name="Ma J."/>
        </authorList>
    </citation>
    <scope>NUCLEOTIDE SEQUENCE [LARGE SCALE GENOMIC DNA]</scope>
    <source>
        <strain evidence="3">JCM 16902</strain>
    </source>
</reference>
<accession>A0ABP6YWY2</accession>
<gene>
    <name evidence="2" type="ORF">GCM10022223_00640</name>
</gene>
<dbReference type="Proteomes" id="UP001501074">
    <property type="component" value="Unassembled WGS sequence"/>
</dbReference>